<feature type="region of interest" description="Disordered" evidence="8">
    <location>
        <begin position="1"/>
        <end position="22"/>
    </location>
</feature>
<dbReference type="Proteomes" id="UP000001593">
    <property type="component" value="Unassembled WGS sequence"/>
</dbReference>
<evidence type="ECO:0000256" key="9">
    <source>
        <dbReference type="SAM" id="Phobius"/>
    </source>
</evidence>
<dbReference type="PANTHER" id="PTHR10117:SF54">
    <property type="entry name" value="TRANSIENT RECEPTOR POTENTIAL-GAMMA PROTEIN"/>
    <property type="match status" value="1"/>
</dbReference>
<keyword evidence="2" id="KW-0813">Transport</keyword>
<comment type="subcellular location">
    <subcellularLocation>
        <location evidence="1">Membrane</location>
        <topology evidence="1">Multi-pass membrane protein</topology>
    </subcellularLocation>
</comment>
<evidence type="ECO:0000259" key="10">
    <source>
        <dbReference type="Pfam" id="PF00520"/>
    </source>
</evidence>
<evidence type="ECO:0000256" key="4">
    <source>
        <dbReference type="ARBA" id="ARBA00022989"/>
    </source>
</evidence>
<dbReference type="HOGENOM" id="CLU_363418_0_0_1"/>
<dbReference type="GO" id="GO:0070588">
    <property type="term" value="P:calcium ion transmembrane transport"/>
    <property type="evidence" value="ECO:0000318"/>
    <property type="project" value="GO_Central"/>
</dbReference>
<accession>A7RZ54</accession>
<evidence type="ECO:0000256" key="2">
    <source>
        <dbReference type="ARBA" id="ARBA00022448"/>
    </source>
</evidence>
<dbReference type="EMBL" id="DS469555">
    <property type="protein sequence ID" value="EDO43347.1"/>
    <property type="molecule type" value="Genomic_DNA"/>
</dbReference>
<dbReference type="AlphaFoldDB" id="A7RZ54"/>
<dbReference type="InterPro" id="IPR013320">
    <property type="entry name" value="ConA-like_dom_sf"/>
</dbReference>
<dbReference type="InterPro" id="IPR002153">
    <property type="entry name" value="TRPC_channel"/>
</dbReference>
<feature type="transmembrane region" description="Helical" evidence="9">
    <location>
        <begin position="365"/>
        <end position="387"/>
    </location>
</feature>
<feature type="transmembrane region" description="Helical" evidence="9">
    <location>
        <begin position="462"/>
        <end position="485"/>
    </location>
</feature>
<dbReference type="eggNOG" id="KOG3609">
    <property type="taxonomic scope" value="Eukaryota"/>
</dbReference>
<feature type="transmembrane region" description="Helical" evidence="9">
    <location>
        <begin position="613"/>
        <end position="635"/>
    </location>
</feature>
<evidence type="ECO:0000313" key="12">
    <source>
        <dbReference type="Proteomes" id="UP000001593"/>
    </source>
</evidence>
<evidence type="ECO:0000313" key="11">
    <source>
        <dbReference type="EMBL" id="EDO43347.1"/>
    </source>
</evidence>
<evidence type="ECO:0000256" key="1">
    <source>
        <dbReference type="ARBA" id="ARBA00004141"/>
    </source>
</evidence>
<proteinExistence type="predicted"/>
<dbReference type="InParanoid" id="A7RZ54"/>
<name>A7RZ54_NEMVE</name>
<dbReference type="GO" id="GO:0051480">
    <property type="term" value="P:regulation of cytosolic calcium ion concentration"/>
    <property type="evidence" value="ECO:0000318"/>
    <property type="project" value="GO_Central"/>
</dbReference>
<sequence length="769" mass="87416">MSSEFVPLAEVNDASHDLPAPEEPPLDDRLLAHWALDGLEDDVTISDDSDITFIRAQDGRQALMYSGTRDASSSESAFSARIPAFNVDSTSFTVCLWFWLSDDCDVLLLADAATPRQFSIKCLQESLHVVLKGETGNDVLSIKGRPIADEMTPVGFTWDSHTRKGVFYINWEDESAIPCTDKWADSLDDRCRELYEERQARVQLVERYTEKHMFSADEICVTKLRIAKGVLPPIFFKREYLQRKINDAYSPEEAEKNITPYSLCSYENPMIMAFRLQSVLRKRGRDDLTWAQQRFDDLADSVEQFAVDFIGQTEGEGSMEFVDETIQQALLYEQKKFLAQPNIHRLVERQWSGALFGDAKTSFKLFMFLLIVLESLFYPFLLPLYCCTCSVSSPSRSSTSFLFFFLGRILAEVQQYQRSRSKIYFRDMWNYLDMAIILCYITIVIVRIVTMAKSGPVQGNNLLAGVMYLYGINTLFLILRLSSVLELNRTTGPLQLALMRMLVDLWVIIVQFVVVILAFSFAITKIYFAQRDLALGHAQANVTYSGFCPFDGGTDFLELFLLYFLCCITIFLFDFLIYQSLEKTAESLVWSLFGLTDLDSIATNDKSASSLVYYLYAIFLVICVIMLLNTLVALLNSTYEDIKLKFLGGDDNENTTPTNNQTGFWAGLTGKGKGPGNESNSDTEWKFVRALYTDQYNRCHPFPPPINLVTVPLAWLLEKLRNADCVKRMAEDSKYGIIRHYAKNILNAGQPPDHVHGEVFLSFASINNL</sequence>
<gene>
    <name evidence="11" type="ORF">NEMVEDRAFT_v1g204314</name>
</gene>
<feature type="transmembrane region" description="Helical" evidence="9">
    <location>
        <begin position="560"/>
        <end position="581"/>
    </location>
</feature>
<dbReference type="GO" id="GO:0034703">
    <property type="term" value="C:cation channel complex"/>
    <property type="evidence" value="ECO:0000318"/>
    <property type="project" value="GO_Central"/>
</dbReference>
<keyword evidence="6 9" id="KW-0472">Membrane</keyword>
<reference evidence="11 12" key="1">
    <citation type="journal article" date="2007" name="Science">
        <title>Sea anemone genome reveals ancestral eumetazoan gene repertoire and genomic organization.</title>
        <authorList>
            <person name="Putnam N.H."/>
            <person name="Srivastava M."/>
            <person name="Hellsten U."/>
            <person name="Dirks B."/>
            <person name="Chapman J."/>
            <person name="Salamov A."/>
            <person name="Terry A."/>
            <person name="Shapiro H."/>
            <person name="Lindquist E."/>
            <person name="Kapitonov V.V."/>
            <person name="Jurka J."/>
            <person name="Genikhovich G."/>
            <person name="Grigoriev I.V."/>
            <person name="Lucas S.M."/>
            <person name="Steele R.E."/>
            <person name="Finnerty J.R."/>
            <person name="Technau U."/>
            <person name="Martindale M.Q."/>
            <person name="Rokhsar D.S."/>
        </authorList>
    </citation>
    <scope>NUCLEOTIDE SEQUENCE [LARGE SCALE GENOMIC DNA]</scope>
    <source>
        <strain evidence="12">CH2 X CH6</strain>
    </source>
</reference>
<feature type="domain" description="Ion transport" evidence="10">
    <location>
        <begin position="362"/>
        <end position="643"/>
    </location>
</feature>
<keyword evidence="12" id="KW-1185">Reference proteome</keyword>
<evidence type="ECO:0000256" key="7">
    <source>
        <dbReference type="ARBA" id="ARBA00023303"/>
    </source>
</evidence>
<evidence type="ECO:0000256" key="5">
    <source>
        <dbReference type="ARBA" id="ARBA00023065"/>
    </source>
</evidence>
<dbReference type="InterPro" id="IPR005821">
    <property type="entry name" value="Ion_trans_dom"/>
</dbReference>
<dbReference type="GO" id="GO:0005886">
    <property type="term" value="C:plasma membrane"/>
    <property type="evidence" value="ECO:0000318"/>
    <property type="project" value="GO_Central"/>
</dbReference>
<feature type="transmembrane region" description="Helical" evidence="9">
    <location>
        <begin position="505"/>
        <end position="528"/>
    </location>
</feature>
<dbReference type="GO" id="GO:0070679">
    <property type="term" value="F:inositol 1,4,5 trisphosphate binding"/>
    <property type="evidence" value="ECO:0000318"/>
    <property type="project" value="GO_Central"/>
</dbReference>
<organism evidence="11 12">
    <name type="scientific">Nematostella vectensis</name>
    <name type="common">Starlet sea anemone</name>
    <dbReference type="NCBI Taxonomy" id="45351"/>
    <lineage>
        <taxon>Eukaryota</taxon>
        <taxon>Metazoa</taxon>
        <taxon>Cnidaria</taxon>
        <taxon>Anthozoa</taxon>
        <taxon>Hexacorallia</taxon>
        <taxon>Actiniaria</taxon>
        <taxon>Edwardsiidae</taxon>
        <taxon>Nematostella</taxon>
    </lineage>
</organism>
<evidence type="ECO:0000256" key="6">
    <source>
        <dbReference type="ARBA" id="ARBA00023136"/>
    </source>
</evidence>
<evidence type="ECO:0000256" key="8">
    <source>
        <dbReference type="SAM" id="MobiDB-lite"/>
    </source>
</evidence>
<keyword evidence="3 9" id="KW-0812">Transmembrane</keyword>
<dbReference type="PANTHER" id="PTHR10117">
    <property type="entry name" value="TRANSIENT RECEPTOR POTENTIAL CHANNEL"/>
    <property type="match status" value="1"/>
</dbReference>
<keyword evidence="5" id="KW-0406">Ion transport</keyword>
<dbReference type="OMA" id="CCITIFL"/>
<dbReference type="SUPFAM" id="SSF49899">
    <property type="entry name" value="Concanavalin A-like lectins/glucanases"/>
    <property type="match status" value="1"/>
</dbReference>
<dbReference type="Pfam" id="PF00520">
    <property type="entry name" value="Ion_trans"/>
    <property type="match status" value="1"/>
</dbReference>
<evidence type="ECO:0000256" key="3">
    <source>
        <dbReference type="ARBA" id="ARBA00022692"/>
    </source>
</evidence>
<keyword evidence="4 9" id="KW-1133">Transmembrane helix</keyword>
<dbReference type="GO" id="GO:0015279">
    <property type="term" value="F:store-operated calcium channel activity"/>
    <property type="evidence" value="ECO:0000318"/>
    <property type="project" value="GO_Central"/>
</dbReference>
<dbReference type="PhylomeDB" id="A7RZ54"/>
<protein>
    <recommendedName>
        <fullName evidence="10">Ion transport domain-containing protein</fullName>
    </recommendedName>
</protein>
<feature type="transmembrane region" description="Helical" evidence="9">
    <location>
        <begin position="428"/>
        <end position="450"/>
    </location>
</feature>
<keyword evidence="7" id="KW-0407">Ion channel</keyword>